<dbReference type="InParanoid" id="A0A1W4XN95"/>
<feature type="region of interest" description="Disordered" evidence="2">
    <location>
        <begin position="736"/>
        <end position="763"/>
    </location>
</feature>
<evidence type="ECO:0000256" key="1">
    <source>
        <dbReference type="SAM" id="Coils"/>
    </source>
</evidence>
<keyword evidence="3" id="KW-1185">Reference proteome</keyword>
<feature type="compositionally biased region" description="Polar residues" evidence="2">
    <location>
        <begin position="747"/>
        <end position="757"/>
    </location>
</feature>
<feature type="coiled-coil region" evidence="1">
    <location>
        <begin position="210"/>
        <end position="283"/>
    </location>
</feature>
<organism evidence="3 4">
    <name type="scientific">Agrilus planipennis</name>
    <name type="common">Emerald ash borer</name>
    <name type="synonym">Agrilus marcopoli</name>
    <dbReference type="NCBI Taxonomy" id="224129"/>
    <lineage>
        <taxon>Eukaryota</taxon>
        <taxon>Metazoa</taxon>
        <taxon>Ecdysozoa</taxon>
        <taxon>Arthropoda</taxon>
        <taxon>Hexapoda</taxon>
        <taxon>Insecta</taxon>
        <taxon>Pterygota</taxon>
        <taxon>Neoptera</taxon>
        <taxon>Endopterygota</taxon>
        <taxon>Coleoptera</taxon>
        <taxon>Polyphaga</taxon>
        <taxon>Elateriformia</taxon>
        <taxon>Buprestoidea</taxon>
        <taxon>Buprestidae</taxon>
        <taxon>Agrilinae</taxon>
        <taxon>Agrilus</taxon>
    </lineage>
</organism>
<evidence type="ECO:0000313" key="3">
    <source>
        <dbReference type="Proteomes" id="UP000192223"/>
    </source>
</evidence>
<gene>
    <name evidence="4" type="primary">LOC108743043</name>
</gene>
<protein>
    <submittedName>
        <fullName evidence="4">Girdin-like</fullName>
    </submittedName>
</protein>
<sequence length="930" mass="107184">MSYVAKKANCFKDEGFEELLPRRSEGRLKAYRSATDARCWTDECEDRRQYILELLLKERRMSLGRYIPFEVLLELLLADLKRRLQEMNSLLTDDQKKKMGTGRSDAMKVDSTKGVQAKQVSSVKSTQAGNLKMGVERVTAADTVLPDSSDINEGVEGITAGDSEEPASSDVVHKGSKGGEGKDICTQEVQTIEAKIAKGDLSPEEQFQLLVEEVENMKVLCERLSSLEAENESLKAELEACQEEHGKEMDASICENALLKKQVESMEKEANEISCTASNYINEMACSKAKLCKVQDEMTELTATCEDITQERDWLKSHVCHLECELEKCQKDQKELQSVKDLLEELWNHHETVAKERQCLKSKVCQLQRELLTTADFETRQKLKYYDEVIHERNCLRKRVCKLEHEIEQANIATGNKEKAEGYCAKLIQKVKCYEEVVQERDCLREKVHNLELKMACMQGLPNQVKEFKKKCSKMDDISNERRSVQARLQKLQKLEEQVCKLKYECNKAAALEKQLGKCRAELRKCRKSKEAMKGKLANSEDLIENLSSKASLTDSIQEERDQLQAKVDELAHIECEYRQCLDKLRCFETIRAERDLYKAKYRELVAMESECDALREQVSNAKLIEAEKEEMMEQLGQFELCIQDQENEIQKLVMQIEKLTGGEQEQQRQVLEQIQGELNKKNQVISSSERQLSSLEEQLRQTICDMSKEVKSLKCRNKHLEKQIQQKDAEISNLRKKEGRLKDSNDCSNSDDQPSCSHKEGGWRTQSVDRLQCALKHLRNDLTVKIDTCNKLKCELDRKDEIIDKLKAFAMQKDQVNRTIHDKMEQKLYTVVEENESLRTAANEIADATGDIHLKNLLITSRAAIEKINEELCKHYTMFDKVTEKQSMCMEKLKCLKKENKKLKDCYTDVSISLEQMQYENKVLKKKSE</sequence>
<feature type="compositionally biased region" description="Basic and acidic residues" evidence="2">
    <location>
        <begin position="171"/>
        <end position="182"/>
    </location>
</feature>
<accession>A0A1W4XN95</accession>
<name>A0A1W4XN95_AGRPL</name>
<dbReference type="PANTHER" id="PTHR23159:SF31">
    <property type="entry name" value="CENTROSOME-ASSOCIATED PROTEIN CEP250 ISOFORM X1"/>
    <property type="match status" value="1"/>
</dbReference>
<dbReference type="PANTHER" id="PTHR23159">
    <property type="entry name" value="CENTROSOMAL PROTEIN 2"/>
    <property type="match status" value="1"/>
</dbReference>
<evidence type="ECO:0000256" key="2">
    <source>
        <dbReference type="SAM" id="MobiDB-lite"/>
    </source>
</evidence>
<feature type="region of interest" description="Disordered" evidence="2">
    <location>
        <begin position="96"/>
        <end position="121"/>
    </location>
</feature>
<feature type="compositionally biased region" description="Basic and acidic residues" evidence="2">
    <location>
        <begin position="736"/>
        <end position="746"/>
    </location>
</feature>
<dbReference type="AlphaFoldDB" id="A0A1W4XN95"/>
<feature type="region of interest" description="Disordered" evidence="2">
    <location>
        <begin position="158"/>
        <end position="182"/>
    </location>
</feature>
<evidence type="ECO:0000313" key="4">
    <source>
        <dbReference type="RefSeq" id="XP_018333953.1"/>
    </source>
</evidence>
<dbReference type="Proteomes" id="UP000192223">
    <property type="component" value="Unplaced"/>
</dbReference>
<dbReference type="KEGG" id="apln:108743043"/>
<reference evidence="4" key="1">
    <citation type="submission" date="2025-08" db="UniProtKB">
        <authorList>
            <consortium name="RefSeq"/>
        </authorList>
    </citation>
    <scope>IDENTIFICATION</scope>
    <source>
        <tissue evidence="4">Entire body</tissue>
    </source>
</reference>
<dbReference type="OrthoDB" id="10255522at2759"/>
<dbReference type="RefSeq" id="XP_018333953.1">
    <property type="nucleotide sequence ID" value="XM_018478451.2"/>
</dbReference>
<proteinExistence type="predicted"/>
<dbReference type="GeneID" id="108743043"/>
<keyword evidence="1" id="KW-0175">Coiled coil</keyword>